<gene>
    <name evidence="1" type="ORF">VGRTQORK_CDS0267</name>
</gene>
<dbReference type="EMBL" id="PP429227">
    <property type="protein sequence ID" value="XCI77879.1"/>
    <property type="molecule type" value="Genomic_DNA"/>
</dbReference>
<accession>A0AAU8HZ42</accession>
<protein>
    <submittedName>
        <fullName evidence="1">Uncharacterized protein</fullName>
    </submittedName>
</protein>
<sequence length="29" mass="3136">MNLDLGVSIHLTTPHHTHTIPEIGDTGND</sequence>
<reference evidence="1" key="1">
    <citation type="submission" date="2024-03" db="EMBL/GenBank/DDBJ databases">
        <authorList>
            <person name="Chantapakul B."/>
            <person name="Wang S."/>
        </authorList>
    </citation>
    <scope>NUCLEOTIDE SEQUENCE</scope>
</reference>
<evidence type="ECO:0000313" key="1">
    <source>
        <dbReference type="EMBL" id="XCI77879.1"/>
    </source>
</evidence>
<proteinExistence type="predicted"/>
<name>A0AAU8HZ42_9CAUD</name>
<organism evidence="1">
    <name type="scientific">Rhizobium phage IG49</name>
    <dbReference type="NCBI Taxonomy" id="3129228"/>
    <lineage>
        <taxon>Viruses</taxon>
        <taxon>Duplodnaviria</taxon>
        <taxon>Heunggongvirae</taxon>
        <taxon>Uroviricota</taxon>
        <taxon>Caudoviricetes</taxon>
    </lineage>
</organism>